<dbReference type="Proteomes" id="UP000314294">
    <property type="component" value="Unassembled WGS sequence"/>
</dbReference>
<proteinExistence type="predicted"/>
<evidence type="ECO:0000313" key="2">
    <source>
        <dbReference type="Proteomes" id="UP000314294"/>
    </source>
</evidence>
<name>A0A4Z2FK59_9TELE</name>
<comment type="caution">
    <text evidence="1">The sequence shown here is derived from an EMBL/GenBank/DDBJ whole genome shotgun (WGS) entry which is preliminary data.</text>
</comment>
<reference evidence="1 2" key="1">
    <citation type="submission" date="2019-03" db="EMBL/GenBank/DDBJ databases">
        <title>First draft genome of Liparis tanakae, snailfish: a comprehensive survey of snailfish specific genes.</title>
        <authorList>
            <person name="Kim W."/>
            <person name="Song I."/>
            <person name="Jeong J.-H."/>
            <person name="Kim D."/>
            <person name="Kim S."/>
            <person name="Ryu S."/>
            <person name="Song J.Y."/>
            <person name="Lee S.K."/>
        </authorList>
    </citation>
    <scope>NUCLEOTIDE SEQUENCE [LARGE SCALE GENOMIC DNA]</scope>
    <source>
        <tissue evidence="1">Muscle</tissue>
    </source>
</reference>
<dbReference type="EMBL" id="SRLO01001092">
    <property type="protein sequence ID" value="TNN41627.1"/>
    <property type="molecule type" value="Genomic_DNA"/>
</dbReference>
<dbReference type="AlphaFoldDB" id="A0A4Z2FK59"/>
<sequence length="62" mass="6747">MSKPSEAATRTSQEVYATEVLKVSRELALEYDYTCTHIAVEGTALSKTHSLMPERTEGADAA</sequence>
<organism evidence="1 2">
    <name type="scientific">Liparis tanakae</name>
    <name type="common">Tanaka's snailfish</name>
    <dbReference type="NCBI Taxonomy" id="230148"/>
    <lineage>
        <taxon>Eukaryota</taxon>
        <taxon>Metazoa</taxon>
        <taxon>Chordata</taxon>
        <taxon>Craniata</taxon>
        <taxon>Vertebrata</taxon>
        <taxon>Euteleostomi</taxon>
        <taxon>Actinopterygii</taxon>
        <taxon>Neopterygii</taxon>
        <taxon>Teleostei</taxon>
        <taxon>Neoteleostei</taxon>
        <taxon>Acanthomorphata</taxon>
        <taxon>Eupercaria</taxon>
        <taxon>Perciformes</taxon>
        <taxon>Cottioidei</taxon>
        <taxon>Cottales</taxon>
        <taxon>Liparidae</taxon>
        <taxon>Liparis</taxon>
    </lineage>
</organism>
<gene>
    <name evidence="1" type="ORF">EYF80_048201</name>
</gene>
<keyword evidence="2" id="KW-1185">Reference proteome</keyword>
<evidence type="ECO:0000313" key="1">
    <source>
        <dbReference type="EMBL" id="TNN41627.1"/>
    </source>
</evidence>
<accession>A0A4Z2FK59</accession>
<protein>
    <submittedName>
        <fullName evidence="1">Uncharacterized protein</fullName>
    </submittedName>
</protein>